<dbReference type="EMBL" id="JAHLQT010024021">
    <property type="protein sequence ID" value="KAG7165575.1"/>
    <property type="molecule type" value="Genomic_DNA"/>
</dbReference>
<evidence type="ECO:0000313" key="3">
    <source>
        <dbReference type="Proteomes" id="UP000747542"/>
    </source>
</evidence>
<name>A0A8J5MV45_HOMAM</name>
<protein>
    <submittedName>
        <fullName evidence="2">Putative Neutral and basic amino acid transport protein rBAT-like 2</fullName>
    </submittedName>
</protein>
<dbReference type="AlphaFoldDB" id="A0A8J5MV45"/>
<reference evidence="2" key="1">
    <citation type="journal article" date="2021" name="Sci. Adv.">
        <title>The American lobster genome reveals insights on longevity, neural, and immune adaptations.</title>
        <authorList>
            <person name="Polinski J.M."/>
            <person name="Zimin A.V."/>
            <person name="Clark K.F."/>
            <person name="Kohn A.B."/>
            <person name="Sadowski N."/>
            <person name="Timp W."/>
            <person name="Ptitsyn A."/>
            <person name="Khanna P."/>
            <person name="Romanova D.Y."/>
            <person name="Williams P."/>
            <person name="Greenwood S.J."/>
            <person name="Moroz L.L."/>
            <person name="Walt D.R."/>
            <person name="Bodnar A.G."/>
        </authorList>
    </citation>
    <scope>NUCLEOTIDE SEQUENCE</scope>
    <source>
        <strain evidence="2">GMGI-L3</strain>
    </source>
</reference>
<feature type="compositionally biased region" description="Basic and acidic residues" evidence="1">
    <location>
        <begin position="37"/>
        <end position="48"/>
    </location>
</feature>
<evidence type="ECO:0000313" key="2">
    <source>
        <dbReference type="EMBL" id="KAG7165575.1"/>
    </source>
</evidence>
<evidence type="ECO:0000256" key="1">
    <source>
        <dbReference type="SAM" id="MobiDB-lite"/>
    </source>
</evidence>
<dbReference type="Proteomes" id="UP000747542">
    <property type="component" value="Unassembled WGS sequence"/>
</dbReference>
<sequence>MDKQHLRAFGAGGGGGVGGSGIIGGGEYSQIGGSDSDDSRSSISRSDDNDNEALPCIIYTSDDSADVGQSDSTCVDSEGMGYIAHNVQIQDDEGSRRLLLDSECPSPQPSPQPDPCFTVPHPLAAVTFSTGLDSDIGLGDDLDLQKDPECFAGSPHIGVHSEECTFERSTSVSSTSSGSSPEAQQPLLPEYHPLPGFTDYAGVEYEPLHDHSITRGKMVS</sequence>
<proteinExistence type="predicted"/>
<organism evidence="2 3">
    <name type="scientific">Homarus americanus</name>
    <name type="common">American lobster</name>
    <dbReference type="NCBI Taxonomy" id="6706"/>
    <lineage>
        <taxon>Eukaryota</taxon>
        <taxon>Metazoa</taxon>
        <taxon>Ecdysozoa</taxon>
        <taxon>Arthropoda</taxon>
        <taxon>Crustacea</taxon>
        <taxon>Multicrustacea</taxon>
        <taxon>Malacostraca</taxon>
        <taxon>Eumalacostraca</taxon>
        <taxon>Eucarida</taxon>
        <taxon>Decapoda</taxon>
        <taxon>Pleocyemata</taxon>
        <taxon>Astacidea</taxon>
        <taxon>Nephropoidea</taxon>
        <taxon>Nephropidae</taxon>
        <taxon>Homarus</taxon>
    </lineage>
</organism>
<gene>
    <name evidence="2" type="primary">Slc3a1-L2</name>
    <name evidence="2" type="ORF">Hamer_G026658</name>
</gene>
<feature type="compositionally biased region" description="Gly residues" evidence="1">
    <location>
        <begin position="10"/>
        <end position="27"/>
    </location>
</feature>
<comment type="caution">
    <text evidence="2">The sequence shown here is derived from an EMBL/GenBank/DDBJ whole genome shotgun (WGS) entry which is preliminary data.</text>
</comment>
<accession>A0A8J5MV45</accession>
<feature type="compositionally biased region" description="Low complexity" evidence="1">
    <location>
        <begin position="169"/>
        <end position="180"/>
    </location>
</feature>
<feature type="region of interest" description="Disordered" evidence="1">
    <location>
        <begin position="1"/>
        <end position="72"/>
    </location>
</feature>
<keyword evidence="3" id="KW-1185">Reference proteome</keyword>
<feature type="region of interest" description="Disordered" evidence="1">
    <location>
        <begin position="168"/>
        <end position="193"/>
    </location>
</feature>